<evidence type="ECO:0000256" key="2">
    <source>
        <dbReference type="ARBA" id="ARBA00022679"/>
    </source>
</evidence>
<evidence type="ECO:0000256" key="1">
    <source>
        <dbReference type="ARBA" id="ARBA00022603"/>
    </source>
</evidence>
<dbReference type="Proteomes" id="UP000005496">
    <property type="component" value="Unassembled WGS sequence"/>
</dbReference>
<dbReference type="Pfam" id="PF03602">
    <property type="entry name" value="Cons_hypoth95"/>
    <property type="match status" value="1"/>
</dbReference>
<dbReference type="EMBL" id="ACJN02000001">
    <property type="protein sequence ID" value="EFI35654.1"/>
    <property type="molecule type" value="Genomic_DNA"/>
</dbReference>
<accession>D6SLU3</accession>
<dbReference type="AlphaFoldDB" id="D6SLU3"/>
<dbReference type="OrthoDB" id="9803017at2"/>
<evidence type="ECO:0000313" key="4">
    <source>
        <dbReference type="Proteomes" id="UP000005496"/>
    </source>
</evidence>
<dbReference type="PANTHER" id="PTHR43542">
    <property type="entry name" value="METHYLTRANSFERASE"/>
    <property type="match status" value="1"/>
</dbReference>
<dbReference type="PANTHER" id="PTHR43542:SF1">
    <property type="entry name" value="METHYLTRANSFERASE"/>
    <property type="match status" value="1"/>
</dbReference>
<dbReference type="PIRSF" id="PIRSF004553">
    <property type="entry name" value="CHP00095"/>
    <property type="match status" value="1"/>
</dbReference>
<dbReference type="InterPro" id="IPR029063">
    <property type="entry name" value="SAM-dependent_MTases_sf"/>
</dbReference>
<dbReference type="RefSeq" id="WP_008868783.1">
    <property type="nucleotide sequence ID" value="NZ_ACJN02000001.1"/>
</dbReference>
<keyword evidence="2" id="KW-0808">Transferase</keyword>
<keyword evidence="1 3" id="KW-0489">Methyltransferase</keyword>
<protein>
    <submittedName>
        <fullName evidence="3">Methyltransferase</fullName>
    </submittedName>
</protein>
<sequence>MRIISGTLKGRVLKTGSGPGYRPATGKVREAIFSMLQGQIEDWSRVQVLDLFAGSGAVGLEALSRGACTAVFVENDARAVKILQENLQRLQIPVNRAKLIKKDAESFLARKAEHGFELVFVDPPYGRNLLNQVLPGIISQGWLLPRGVLCAEVESRLQVTPETYPGLDLIKDKHYGQTRILMWQKTS</sequence>
<comment type="caution">
    <text evidence="3">The sequence shown here is derived from an EMBL/GenBank/DDBJ whole genome shotgun (WGS) entry which is preliminary data.</text>
</comment>
<keyword evidence="4" id="KW-1185">Reference proteome</keyword>
<evidence type="ECO:0000313" key="3">
    <source>
        <dbReference type="EMBL" id="EFI35654.1"/>
    </source>
</evidence>
<dbReference type="CDD" id="cd02440">
    <property type="entry name" value="AdoMet_MTases"/>
    <property type="match status" value="1"/>
</dbReference>
<dbReference type="SUPFAM" id="SSF53335">
    <property type="entry name" value="S-adenosyl-L-methionine-dependent methyltransferases"/>
    <property type="match status" value="1"/>
</dbReference>
<dbReference type="Gene3D" id="3.40.50.150">
    <property type="entry name" value="Vaccinia Virus protein VP39"/>
    <property type="match status" value="1"/>
</dbReference>
<reference evidence="3" key="1">
    <citation type="submission" date="2010-05" db="EMBL/GenBank/DDBJ databases">
        <title>The draft genome of Desulfonatronospira thiodismutans ASO3-1.</title>
        <authorList>
            <consortium name="US DOE Joint Genome Institute (JGI-PGF)"/>
            <person name="Lucas S."/>
            <person name="Copeland A."/>
            <person name="Lapidus A."/>
            <person name="Cheng J.-F."/>
            <person name="Bruce D."/>
            <person name="Goodwin L."/>
            <person name="Pitluck S."/>
            <person name="Chertkov O."/>
            <person name="Brettin T."/>
            <person name="Detter J.C."/>
            <person name="Han C."/>
            <person name="Land M.L."/>
            <person name="Hauser L."/>
            <person name="Kyrpides N."/>
            <person name="Mikhailova N."/>
            <person name="Muyzer G."/>
            <person name="Woyke T."/>
        </authorList>
    </citation>
    <scope>NUCLEOTIDE SEQUENCE [LARGE SCALE GENOMIC DNA]</scope>
    <source>
        <strain evidence="3">ASO3-1</strain>
    </source>
</reference>
<dbReference type="eggNOG" id="COG0742">
    <property type="taxonomic scope" value="Bacteria"/>
</dbReference>
<dbReference type="NCBIfam" id="TIGR00095">
    <property type="entry name" value="16S rRNA (guanine(966)-N(2))-methyltransferase RsmD"/>
    <property type="match status" value="1"/>
</dbReference>
<gene>
    <name evidence="3" type="ORF">Dthio_PD3083</name>
</gene>
<dbReference type="GO" id="GO:0031167">
    <property type="term" value="P:rRNA methylation"/>
    <property type="evidence" value="ECO:0007669"/>
    <property type="project" value="InterPro"/>
</dbReference>
<proteinExistence type="predicted"/>
<dbReference type="InterPro" id="IPR004398">
    <property type="entry name" value="RNA_MeTrfase_RsmD"/>
</dbReference>
<name>D6SLU3_9BACT</name>
<dbReference type="GO" id="GO:0008168">
    <property type="term" value="F:methyltransferase activity"/>
    <property type="evidence" value="ECO:0007669"/>
    <property type="project" value="UniProtKB-KW"/>
</dbReference>
<organism evidence="3 4">
    <name type="scientific">Desulfonatronospira thiodismutans ASO3-1</name>
    <dbReference type="NCBI Taxonomy" id="555779"/>
    <lineage>
        <taxon>Bacteria</taxon>
        <taxon>Pseudomonadati</taxon>
        <taxon>Thermodesulfobacteriota</taxon>
        <taxon>Desulfovibrionia</taxon>
        <taxon>Desulfovibrionales</taxon>
        <taxon>Desulfonatronovibrionaceae</taxon>
        <taxon>Desulfonatronospira</taxon>
    </lineage>
</organism>